<evidence type="ECO:0000256" key="12">
    <source>
        <dbReference type="SAM" id="Phobius"/>
    </source>
</evidence>
<evidence type="ECO:0000256" key="9">
    <source>
        <dbReference type="ARBA" id="ARBA00023136"/>
    </source>
</evidence>
<gene>
    <name evidence="14" type="primary">LOC102809220</name>
</gene>
<dbReference type="InterPro" id="IPR001734">
    <property type="entry name" value="Na/solute_symporter"/>
</dbReference>
<dbReference type="PANTHER" id="PTHR42985">
    <property type="entry name" value="SODIUM-COUPLED MONOCARBOXYLATE TRANSPORTER"/>
    <property type="match status" value="1"/>
</dbReference>
<evidence type="ECO:0000256" key="8">
    <source>
        <dbReference type="ARBA" id="ARBA00023065"/>
    </source>
</evidence>
<feature type="transmembrane region" description="Helical" evidence="12">
    <location>
        <begin position="456"/>
        <end position="474"/>
    </location>
</feature>
<proteinExistence type="inferred from homology"/>
<keyword evidence="8" id="KW-0406">Ion transport</keyword>
<evidence type="ECO:0000256" key="2">
    <source>
        <dbReference type="ARBA" id="ARBA00006434"/>
    </source>
</evidence>
<reference evidence="14" key="1">
    <citation type="submission" date="2025-08" db="UniProtKB">
        <authorList>
            <consortium name="RefSeq"/>
        </authorList>
    </citation>
    <scope>IDENTIFICATION</scope>
    <source>
        <tissue evidence="14">Testes</tissue>
    </source>
</reference>
<protein>
    <submittedName>
        <fullName evidence="14">Sodium-coupled monocarboxylate transporter 2-like</fullName>
    </submittedName>
</protein>
<evidence type="ECO:0000256" key="3">
    <source>
        <dbReference type="ARBA" id="ARBA00022448"/>
    </source>
</evidence>
<dbReference type="InterPro" id="IPR051163">
    <property type="entry name" value="Sodium:Solute_Symporter_SSF"/>
</dbReference>
<dbReference type="GeneID" id="102809220"/>
<name>A0ABM0MCU3_SACKO</name>
<evidence type="ECO:0000256" key="10">
    <source>
        <dbReference type="ARBA" id="ARBA00023201"/>
    </source>
</evidence>
<feature type="transmembrane region" description="Helical" evidence="12">
    <location>
        <begin position="128"/>
        <end position="153"/>
    </location>
</feature>
<evidence type="ECO:0000256" key="4">
    <source>
        <dbReference type="ARBA" id="ARBA00022475"/>
    </source>
</evidence>
<keyword evidence="7" id="KW-0915">Sodium</keyword>
<feature type="transmembrane region" description="Helical" evidence="12">
    <location>
        <begin position="159"/>
        <end position="178"/>
    </location>
</feature>
<dbReference type="PROSITE" id="PS50283">
    <property type="entry name" value="NA_SOLUT_SYMP_3"/>
    <property type="match status" value="1"/>
</dbReference>
<dbReference type="Gene3D" id="1.20.1730.10">
    <property type="entry name" value="Sodium/glucose cotransporter"/>
    <property type="match status" value="1"/>
</dbReference>
<feature type="transmembrane region" description="Helical" evidence="12">
    <location>
        <begin position="54"/>
        <end position="72"/>
    </location>
</feature>
<comment type="similarity">
    <text evidence="2 11">Belongs to the sodium:solute symporter (SSF) (TC 2.A.21) family.</text>
</comment>
<evidence type="ECO:0000256" key="6">
    <source>
        <dbReference type="ARBA" id="ARBA00022989"/>
    </source>
</evidence>
<evidence type="ECO:0000313" key="14">
    <source>
        <dbReference type="RefSeq" id="XP_006817834.1"/>
    </source>
</evidence>
<evidence type="ECO:0000256" key="5">
    <source>
        <dbReference type="ARBA" id="ARBA00022692"/>
    </source>
</evidence>
<keyword evidence="4" id="KW-1003">Cell membrane</keyword>
<accession>A0ABM0MCU3</accession>
<keyword evidence="6 12" id="KW-1133">Transmembrane helix</keyword>
<dbReference type="Proteomes" id="UP000694865">
    <property type="component" value="Unplaced"/>
</dbReference>
<evidence type="ECO:0000256" key="11">
    <source>
        <dbReference type="RuleBase" id="RU362091"/>
    </source>
</evidence>
<keyword evidence="9 12" id="KW-0472">Membrane</keyword>
<sequence length="492" mass="54496">MSQTEVHDFGVVDYVVFSAMLAISAATGIYHAFARGGQHTTSQFLLADREMSGVPIAMSLVVSFLSPITILGMPAETFVNGAQYSIYVLCILWVFPVVALILVPVFHGLKLTSAYEYMSLRFHFSLRIISSILFIIQTAFYMAVTLIGPALAIEAVIQFAVWKTVLITGLICTFYTTIGGMRAVIWTDVFQFFVIVGSFITVIVLGVIKAGGMEYVWETNKQDGRLNFFETPFGITTRLSAVALAVGGGMNTFPLYISQTAVQRYAASKSLRQAQIAVALNLPFQLIMLPMVYFTGLVLYAFYNNAMTPLMPPLNYTMANYSYHSDFITEMPYEVLQSTTAPNSSFNITGNFSLATSSVLENGIEPRYVPDYSSADQIMVYFVSSQFGVIPGLQGLFVACIFAGTLSTMSSGLNALIAVTLEDIIKPFRRWRASRCHSEVHQNDARDTLVSKVMSMYLCILLYGAKFGVLWLLGYRVCSNTPLPDFIYMFCF</sequence>
<organism evidence="13 14">
    <name type="scientific">Saccoglossus kowalevskii</name>
    <name type="common">Acorn worm</name>
    <dbReference type="NCBI Taxonomy" id="10224"/>
    <lineage>
        <taxon>Eukaryota</taxon>
        <taxon>Metazoa</taxon>
        <taxon>Hemichordata</taxon>
        <taxon>Enteropneusta</taxon>
        <taxon>Harrimaniidae</taxon>
        <taxon>Saccoglossus</taxon>
    </lineage>
</organism>
<evidence type="ECO:0000313" key="13">
    <source>
        <dbReference type="Proteomes" id="UP000694865"/>
    </source>
</evidence>
<keyword evidence="5 12" id="KW-0812">Transmembrane</keyword>
<evidence type="ECO:0000256" key="7">
    <source>
        <dbReference type="ARBA" id="ARBA00023053"/>
    </source>
</evidence>
<feature type="transmembrane region" description="Helical" evidence="12">
    <location>
        <begin position="235"/>
        <end position="257"/>
    </location>
</feature>
<keyword evidence="13" id="KW-1185">Reference proteome</keyword>
<feature type="transmembrane region" description="Helical" evidence="12">
    <location>
        <begin position="84"/>
        <end position="107"/>
    </location>
</feature>
<keyword evidence="10" id="KW-0739">Sodium transport</keyword>
<comment type="subcellular location">
    <subcellularLocation>
        <location evidence="1">Cell membrane</location>
        <topology evidence="1">Multi-pass membrane protein</topology>
    </subcellularLocation>
</comment>
<evidence type="ECO:0000256" key="1">
    <source>
        <dbReference type="ARBA" id="ARBA00004651"/>
    </source>
</evidence>
<dbReference type="PANTHER" id="PTHR42985:SF28">
    <property type="entry name" value="SODIUM-DEPENDENT MULTIVITAMIN TRANSPORTER"/>
    <property type="match status" value="1"/>
</dbReference>
<feature type="transmembrane region" description="Helical" evidence="12">
    <location>
        <begin position="190"/>
        <end position="208"/>
    </location>
</feature>
<dbReference type="Pfam" id="PF00474">
    <property type="entry name" value="SSF"/>
    <property type="match status" value="1"/>
</dbReference>
<dbReference type="RefSeq" id="XP_006817834.1">
    <property type="nucleotide sequence ID" value="XM_006817771.1"/>
</dbReference>
<feature type="transmembrane region" description="Helical" evidence="12">
    <location>
        <begin position="14"/>
        <end position="33"/>
    </location>
</feature>
<keyword evidence="3" id="KW-0813">Transport</keyword>
<dbReference type="InterPro" id="IPR038377">
    <property type="entry name" value="Na/Glc_symporter_sf"/>
</dbReference>
<feature type="transmembrane region" description="Helical" evidence="12">
    <location>
        <begin position="278"/>
        <end position="303"/>
    </location>
</feature>